<sequence>MPQFPQTAFSTLALLVPFALLSACQSNPATTEAPTTTAAAPDSAATAAPAAAAPDSASKKYLAQPLVKDIYTADPSAHVFNGRIYIYPSHDIETGMPENDNGDHFAMRDYHILSMDSIGGQVTDHGVALDLKDIPWAGRQLWAPDAAYKNGTYYLYFPVKDKQDVFRIGVATSKLPTGPFKAEPKPMAGTLSIDPAVFTDTDGKTYMYMGGIWGGQLQRWRTGKYDASKPKEQEPAATEPSVGPRVARLSADMKQLAEPVREVKIVDKDGKVLLSGDNNRRFFEGAWMHKYQGKYYFTYSTGDTHFLAYATGTSPYGPFTYQGTFMNPVQGWTTHHSIVEIKGKWYIFYHDTQLSNKTWLRNVKVTELKRGADGSLALINP</sequence>
<protein>
    <submittedName>
        <fullName evidence="10">Alpha-N-arabinofuranosidase</fullName>
    </submittedName>
</protein>
<feature type="region of interest" description="Disordered" evidence="8">
    <location>
        <begin position="224"/>
        <end position="244"/>
    </location>
</feature>
<evidence type="ECO:0000256" key="7">
    <source>
        <dbReference type="RuleBase" id="RU361187"/>
    </source>
</evidence>
<evidence type="ECO:0000256" key="1">
    <source>
        <dbReference type="ARBA" id="ARBA00009865"/>
    </source>
</evidence>
<evidence type="ECO:0000256" key="5">
    <source>
        <dbReference type="ARBA" id="ARBA00023295"/>
    </source>
</evidence>
<dbReference type="RefSeq" id="WP_135460600.1">
    <property type="nucleotide sequence ID" value="NZ_SRLC01000001.1"/>
</dbReference>
<comment type="caution">
    <text evidence="10">The sequence shown here is derived from an EMBL/GenBank/DDBJ whole genome shotgun (WGS) entry which is preliminary data.</text>
</comment>
<accession>A0A4Z0Q4P6</accession>
<dbReference type="Pfam" id="PF04616">
    <property type="entry name" value="Glyco_hydro_43"/>
    <property type="match status" value="1"/>
</dbReference>
<keyword evidence="9" id="KW-0732">Signal</keyword>
<feature type="chain" id="PRO_5021275315" evidence="9">
    <location>
        <begin position="29"/>
        <end position="381"/>
    </location>
</feature>
<comment type="similarity">
    <text evidence="1 7">Belongs to the glycosyl hydrolase 43 family.</text>
</comment>
<gene>
    <name evidence="10" type="ORF">E5K00_00275</name>
</gene>
<evidence type="ECO:0000256" key="9">
    <source>
        <dbReference type="SAM" id="SignalP"/>
    </source>
</evidence>
<keyword evidence="2" id="KW-0624">Polysaccharide degradation</keyword>
<feature type="site" description="Important for catalytic activity, responsible for pKa modulation of the active site Glu and correct orientation of both the proton donor and substrate" evidence="6">
    <location>
        <position position="194"/>
    </location>
</feature>
<name>A0A4Z0Q4P6_9BACT</name>
<evidence type="ECO:0000256" key="2">
    <source>
        <dbReference type="ARBA" id="ARBA00022651"/>
    </source>
</evidence>
<keyword evidence="3 7" id="KW-0378">Hydrolase</keyword>
<dbReference type="GO" id="GO:0004553">
    <property type="term" value="F:hydrolase activity, hydrolyzing O-glycosyl compounds"/>
    <property type="evidence" value="ECO:0007669"/>
    <property type="project" value="InterPro"/>
</dbReference>
<keyword evidence="5 7" id="KW-0326">Glycosidase</keyword>
<dbReference type="OrthoDB" id="3308423at2"/>
<evidence type="ECO:0000256" key="6">
    <source>
        <dbReference type="PIRSR" id="PIRSR606710-2"/>
    </source>
</evidence>
<keyword evidence="2" id="KW-0858">Xylan degradation</keyword>
<dbReference type="Proteomes" id="UP000297549">
    <property type="component" value="Unassembled WGS sequence"/>
</dbReference>
<dbReference type="PANTHER" id="PTHR43772">
    <property type="entry name" value="ENDO-1,4-BETA-XYLANASE"/>
    <property type="match status" value="1"/>
</dbReference>
<dbReference type="InterPro" id="IPR006710">
    <property type="entry name" value="Glyco_hydro_43"/>
</dbReference>
<evidence type="ECO:0000313" key="11">
    <source>
        <dbReference type="Proteomes" id="UP000297549"/>
    </source>
</evidence>
<dbReference type="CDD" id="cd18619">
    <property type="entry name" value="GH43_CoXyl43_like"/>
    <property type="match status" value="1"/>
</dbReference>
<evidence type="ECO:0000313" key="10">
    <source>
        <dbReference type="EMBL" id="TGE23682.1"/>
    </source>
</evidence>
<dbReference type="PANTHER" id="PTHR43772:SF2">
    <property type="entry name" value="PUTATIVE (AFU_ORTHOLOGUE AFUA_2G04480)-RELATED"/>
    <property type="match status" value="1"/>
</dbReference>
<feature type="compositionally biased region" description="Basic and acidic residues" evidence="8">
    <location>
        <begin position="224"/>
        <end position="234"/>
    </location>
</feature>
<dbReference type="InterPro" id="IPR023296">
    <property type="entry name" value="Glyco_hydro_beta-prop_sf"/>
</dbReference>
<dbReference type="Gene3D" id="2.115.10.20">
    <property type="entry name" value="Glycosyl hydrolase domain, family 43"/>
    <property type="match status" value="1"/>
</dbReference>
<keyword evidence="11" id="KW-1185">Reference proteome</keyword>
<evidence type="ECO:0000256" key="3">
    <source>
        <dbReference type="ARBA" id="ARBA00022801"/>
    </source>
</evidence>
<evidence type="ECO:0000256" key="8">
    <source>
        <dbReference type="SAM" id="MobiDB-lite"/>
    </source>
</evidence>
<reference evidence="10 11" key="1">
    <citation type="submission" date="2019-04" db="EMBL/GenBank/DDBJ databases">
        <authorList>
            <person name="Feng G."/>
            <person name="Zhang J."/>
            <person name="Zhu H."/>
        </authorList>
    </citation>
    <scope>NUCLEOTIDE SEQUENCE [LARGE SCALE GENOMIC DNA]</scope>
    <source>
        <strain evidence="10 11">JCM 31653</strain>
    </source>
</reference>
<proteinExistence type="inferred from homology"/>
<keyword evidence="4" id="KW-0119">Carbohydrate metabolism</keyword>
<dbReference type="EMBL" id="SRLC01000001">
    <property type="protein sequence ID" value="TGE23682.1"/>
    <property type="molecule type" value="Genomic_DNA"/>
</dbReference>
<dbReference type="GO" id="GO:0045493">
    <property type="term" value="P:xylan catabolic process"/>
    <property type="evidence" value="ECO:0007669"/>
    <property type="project" value="UniProtKB-KW"/>
</dbReference>
<dbReference type="AlphaFoldDB" id="A0A4Z0Q4P6"/>
<organism evidence="10 11">
    <name type="scientific">Hymenobacter aquaticus</name>
    <dbReference type="NCBI Taxonomy" id="1867101"/>
    <lineage>
        <taxon>Bacteria</taxon>
        <taxon>Pseudomonadati</taxon>
        <taxon>Bacteroidota</taxon>
        <taxon>Cytophagia</taxon>
        <taxon>Cytophagales</taxon>
        <taxon>Hymenobacteraceae</taxon>
        <taxon>Hymenobacter</taxon>
    </lineage>
</organism>
<dbReference type="SUPFAM" id="SSF75005">
    <property type="entry name" value="Arabinanase/levansucrase/invertase"/>
    <property type="match status" value="1"/>
</dbReference>
<feature type="signal peptide" evidence="9">
    <location>
        <begin position="1"/>
        <end position="28"/>
    </location>
</feature>
<evidence type="ECO:0000256" key="4">
    <source>
        <dbReference type="ARBA" id="ARBA00023277"/>
    </source>
</evidence>
<dbReference type="InterPro" id="IPR052176">
    <property type="entry name" value="Glycosyl_Hydrlase_43_Enz"/>
</dbReference>